<protein>
    <submittedName>
        <fullName evidence="4">Uncharacterized protein</fullName>
    </submittedName>
</protein>
<dbReference type="AlphaFoldDB" id="A0A915HND5"/>
<feature type="signal peptide" evidence="2">
    <location>
        <begin position="1"/>
        <end position="22"/>
    </location>
</feature>
<dbReference type="WBParaSite" id="nRc.2.0.1.t03016-RA">
    <property type="protein sequence ID" value="nRc.2.0.1.t03016-RA"/>
    <property type="gene ID" value="nRc.2.0.1.g03016"/>
</dbReference>
<feature type="chain" id="PRO_5037732881" evidence="2">
    <location>
        <begin position="23"/>
        <end position="48"/>
    </location>
</feature>
<evidence type="ECO:0000256" key="2">
    <source>
        <dbReference type="SAM" id="SignalP"/>
    </source>
</evidence>
<keyword evidence="2" id="KW-0732">Signal</keyword>
<accession>A0A915HND5</accession>
<keyword evidence="3" id="KW-1185">Reference proteome</keyword>
<name>A0A915HND5_ROMCU</name>
<reference evidence="4" key="1">
    <citation type="submission" date="2022-11" db="UniProtKB">
        <authorList>
            <consortium name="WormBaseParasite"/>
        </authorList>
    </citation>
    <scope>IDENTIFICATION</scope>
</reference>
<dbReference type="Proteomes" id="UP000887565">
    <property type="component" value="Unplaced"/>
</dbReference>
<feature type="compositionally biased region" description="Polar residues" evidence="1">
    <location>
        <begin position="31"/>
        <end position="48"/>
    </location>
</feature>
<sequence>MMNMVLLKISFMATNFLSVANSNLERIKNPRANNIQQQKLNPRNMTNK</sequence>
<evidence type="ECO:0000313" key="4">
    <source>
        <dbReference type="WBParaSite" id="nRc.2.0.1.t03016-RA"/>
    </source>
</evidence>
<proteinExistence type="predicted"/>
<evidence type="ECO:0000256" key="1">
    <source>
        <dbReference type="SAM" id="MobiDB-lite"/>
    </source>
</evidence>
<feature type="region of interest" description="Disordered" evidence="1">
    <location>
        <begin position="29"/>
        <end position="48"/>
    </location>
</feature>
<organism evidence="3 4">
    <name type="scientific">Romanomermis culicivorax</name>
    <name type="common">Nematode worm</name>
    <dbReference type="NCBI Taxonomy" id="13658"/>
    <lineage>
        <taxon>Eukaryota</taxon>
        <taxon>Metazoa</taxon>
        <taxon>Ecdysozoa</taxon>
        <taxon>Nematoda</taxon>
        <taxon>Enoplea</taxon>
        <taxon>Dorylaimia</taxon>
        <taxon>Mermithida</taxon>
        <taxon>Mermithoidea</taxon>
        <taxon>Mermithidae</taxon>
        <taxon>Romanomermis</taxon>
    </lineage>
</organism>
<evidence type="ECO:0000313" key="3">
    <source>
        <dbReference type="Proteomes" id="UP000887565"/>
    </source>
</evidence>